<dbReference type="PANTHER" id="PTHR47723">
    <property type="entry name" value="OS05G0353850 PROTEIN"/>
    <property type="match status" value="1"/>
</dbReference>
<protein>
    <recommendedName>
        <fullName evidence="1">RNase H type-1 domain-containing protein</fullName>
    </recommendedName>
</protein>
<dbReference type="Gene3D" id="3.30.420.10">
    <property type="entry name" value="Ribonuclease H-like superfamily/Ribonuclease H"/>
    <property type="match status" value="1"/>
</dbReference>
<evidence type="ECO:0000259" key="1">
    <source>
        <dbReference type="Pfam" id="PF13456"/>
    </source>
</evidence>
<dbReference type="InterPro" id="IPR036397">
    <property type="entry name" value="RNaseH_sf"/>
</dbReference>
<dbReference type="AlphaFoldDB" id="I3T174"/>
<proteinExistence type="evidence at transcript level"/>
<dbReference type="GO" id="GO:0003676">
    <property type="term" value="F:nucleic acid binding"/>
    <property type="evidence" value="ECO:0007669"/>
    <property type="project" value="InterPro"/>
</dbReference>
<organism evidence="2">
    <name type="scientific">Medicago truncatula</name>
    <name type="common">Barrel medic</name>
    <name type="synonym">Medicago tribuloides</name>
    <dbReference type="NCBI Taxonomy" id="3880"/>
    <lineage>
        <taxon>Eukaryota</taxon>
        <taxon>Viridiplantae</taxon>
        <taxon>Streptophyta</taxon>
        <taxon>Embryophyta</taxon>
        <taxon>Tracheophyta</taxon>
        <taxon>Spermatophyta</taxon>
        <taxon>Magnoliopsida</taxon>
        <taxon>eudicotyledons</taxon>
        <taxon>Gunneridae</taxon>
        <taxon>Pentapetalae</taxon>
        <taxon>rosids</taxon>
        <taxon>fabids</taxon>
        <taxon>Fabales</taxon>
        <taxon>Fabaceae</taxon>
        <taxon>Papilionoideae</taxon>
        <taxon>50 kb inversion clade</taxon>
        <taxon>NPAAA clade</taxon>
        <taxon>Hologalegina</taxon>
        <taxon>IRL clade</taxon>
        <taxon>Trifolieae</taxon>
        <taxon>Medicago</taxon>
    </lineage>
</organism>
<sequence length="140" mass="16824">MDDFEVVMIKKYMIYFLLYFINHSCRESFFFYFEVAALMGYCNVWLESDSQLVILAFKSNSVVPWGLRNRWENCIHITHRMRFCASHIYREGNICADSLANFGLSLSSLDLFWFDSIPDFVRREYNRNRLGMPNFRFVTF</sequence>
<dbReference type="InterPro" id="IPR002156">
    <property type="entry name" value="RNaseH_domain"/>
</dbReference>
<reference evidence="2" key="1">
    <citation type="submission" date="2012-05" db="EMBL/GenBank/DDBJ databases">
        <authorList>
            <person name="Krishnakumar V."/>
            <person name="Cheung F."/>
            <person name="Xiao Y."/>
            <person name="Chan A."/>
            <person name="Moskal W.A."/>
            <person name="Town C.D."/>
        </authorList>
    </citation>
    <scope>NUCLEOTIDE SEQUENCE</scope>
</reference>
<dbReference type="InterPro" id="IPR053151">
    <property type="entry name" value="RNase_H-like"/>
</dbReference>
<dbReference type="GO" id="GO:0004523">
    <property type="term" value="F:RNA-DNA hybrid ribonuclease activity"/>
    <property type="evidence" value="ECO:0007669"/>
    <property type="project" value="InterPro"/>
</dbReference>
<dbReference type="SUPFAM" id="SSF53098">
    <property type="entry name" value="Ribonuclease H-like"/>
    <property type="match status" value="1"/>
</dbReference>
<dbReference type="PANTHER" id="PTHR47723:SF23">
    <property type="entry name" value="REVERSE TRANSCRIPTASE-LIKE PROTEIN"/>
    <property type="match status" value="1"/>
</dbReference>
<dbReference type="InterPro" id="IPR044730">
    <property type="entry name" value="RNase_H-like_dom_plant"/>
</dbReference>
<name>I3T174_MEDTR</name>
<evidence type="ECO:0000313" key="2">
    <source>
        <dbReference type="EMBL" id="AFK46266.1"/>
    </source>
</evidence>
<dbReference type="CDD" id="cd06222">
    <property type="entry name" value="RNase_H_like"/>
    <property type="match status" value="1"/>
</dbReference>
<dbReference type="Pfam" id="PF13456">
    <property type="entry name" value="RVT_3"/>
    <property type="match status" value="1"/>
</dbReference>
<feature type="domain" description="RNase H type-1" evidence="1">
    <location>
        <begin position="36"/>
        <end position="102"/>
    </location>
</feature>
<dbReference type="EMBL" id="BT146472">
    <property type="protein sequence ID" value="AFK46266.1"/>
    <property type="molecule type" value="mRNA"/>
</dbReference>
<accession>I3T174</accession>
<dbReference type="InterPro" id="IPR012337">
    <property type="entry name" value="RNaseH-like_sf"/>
</dbReference>